<accession>A0A919PWY9</accession>
<keyword evidence="3" id="KW-1185">Reference proteome</keyword>
<sequence>MHLRALTDLVPTGPVTRQQPRRDQPDPESHRRRTGRGVLGHAGVRHQHPCVRLVPLRVPVQDAHVVDEADGAQPADGVVGDGQEGERQPDPGVARRRPDVVRPVQADRGEQRRLVQGRSDGRPAAGDDGTAVDLVDGDRDQAGTALLHHFRVLDQAVPAKGDGAADARVPGERQLRAGREDPDPVGGLGHRRRYHEDRLGEVELAGDRLHLLTGEIPGVEHDGEGVAGEGAIGEHVDDLVPQHHAPSVCERGGPGAVQPRAGGLLQ</sequence>
<evidence type="ECO:0000313" key="3">
    <source>
        <dbReference type="Proteomes" id="UP000660611"/>
    </source>
</evidence>
<evidence type="ECO:0000256" key="1">
    <source>
        <dbReference type="SAM" id="MobiDB-lite"/>
    </source>
</evidence>
<feature type="region of interest" description="Disordered" evidence="1">
    <location>
        <begin position="66"/>
        <end position="136"/>
    </location>
</feature>
<comment type="caution">
    <text evidence="2">The sequence shown here is derived from an EMBL/GenBank/DDBJ whole genome shotgun (WGS) entry which is preliminary data.</text>
</comment>
<name>A0A919PWY9_9ACTN</name>
<dbReference type="EMBL" id="BONQ01000174">
    <property type="protein sequence ID" value="GIG52305.1"/>
    <property type="molecule type" value="Genomic_DNA"/>
</dbReference>
<feature type="region of interest" description="Disordered" evidence="1">
    <location>
        <begin position="1"/>
        <end position="44"/>
    </location>
</feature>
<gene>
    <name evidence="2" type="ORF">Dsi01nite_103460</name>
</gene>
<feature type="compositionally biased region" description="Basic and acidic residues" evidence="1">
    <location>
        <begin position="163"/>
        <end position="182"/>
    </location>
</feature>
<organism evidence="2 3">
    <name type="scientific">Dactylosporangium siamense</name>
    <dbReference type="NCBI Taxonomy" id="685454"/>
    <lineage>
        <taxon>Bacteria</taxon>
        <taxon>Bacillati</taxon>
        <taxon>Actinomycetota</taxon>
        <taxon>Actinomycetes</taxon>
        <taxon>Micromonosporales</taxon>
        <taxon>Micromonosporaceae</taxon>
        <taxon>Dactylosporangium</taxon>
    </lineage>
</organism>
<protein>
    <submittedName>
        <fullName evidence="2">Uncharacterized protein</fullName>
    </submittedName>
</protein>
<feature type="compositionally biased region" description="Basic and acidic residues" evidence="1">
    <location>
        <begin position="96"/>
        <end position="113"/>
    </location>
</feature>
<proteinExistence type="predicted"/>
<feature type="region of interest" description="Disordered" evidence="1">
    <location>
        <begin position="243"/>
        <end position="266"/>
    </location>
</feature>
<dbReference type="AlphaFoldDB" id="A0A919PWY9"/>
<reference evidence="2" key="1">
    <citation type="submission" date="2021-01" db="EMBL/GenBank/DDBJ databases">
        <title>Whole genome shotgun sequence of Dactylosporangium siamense NBRC 106093.</title>
        <authorList>
            <person name="Komaki H."/>
            <person name="Tamura T."/>
        </authorList>
    </citation>
    <scope>NUCLEOTIDE SEQUENCE</scope>
    <source>
        <strain evidence="2">NBRC 106093</strain>
    </source>
</reference>
<dbReference type="Proteomes" id="UP000660611">
    <property type="component" value="Unassembled WGS sequence"/>
</dbReference>
<feature type="compositionally biased region" description="Basic and acidic residues" evidence="1">
    <location>
        <begin position="20"/>
        <end position="29"/>
    </location>
</feature>
<evidence type="ECO:0000313" key="2">
    <source>
        <dbReference type="EMBL" id="GIG52305.1"/>
    </source>
</evidence>
<feature type="region of interest" description="Disordered" evidence="1">
    <location>
        <begin position="160"/>
        <end position="193"/>
    </location>
</feature>